<dbReference type="EMBL" id="WNZW01000003">
    <property type="protein sequence ID" value="MUG45534.1"/>
    <property type="molecule type" value="Genomic_DNA"/>
</dbReference>
<dbReference type="Gene3D" id="2.60.120.860">
    <property type="match status" value="1"/>
</dbReference>
<accession>A0A7X2Z0V3</accession>
<dbReference type="Pfam" id="PF22768">
    <property type="entry name" value="SPP1_Dit"/>
    <property type="match status" value="1"/>
</dbReference>
<evidence type="ECO:0000313" key="2">
    <source>
        <dbReference type="EMBL" id="MUG45534.1"/>
    </source>
</evidence>
<reference evidence="2 3" key="1">
    <citation type="submission" date="2019-11" db="EMBL/GenBank/DDBJ databases">
        <title>Draft genome sequences of five Paenibacillus species of dairy origin.</title>
        <authorList>
            <person name="Olajide A.M."/>
            <person name="Chen S."/>
            <person name="Lapointe G."/>
        </authorList>
    </citation>
    <scope>NUCLEOTIDE SEQUENCE [LARGE SCALE GENOMIC DNA]</scope>
    <source>
        <strain evidence="2 3">12CR55</strain>
    </source>
</reference>
<feature type="domain" description="Siphovirus-type tail component C-terminal" evidence="1">
    <location>
        <begin position="102"/>
        <end position="167"/>
    </location>
</feature>
<proteinExistence type="predicted"/>
<dbReference type="InterPro" id="IPR054738">
    <property type="entry name" value="Siphovirus-type_tail_C"/>
</dbReference>
<dbReference type="OrthoDB" id="1697871at2"/>
<dbReference type="RefSeq" id="WP_155610950.1">
    <property type="nucleotide sequence ID" value="NZ_WNZW01000003.1"/>
</dbReference>
<organism evidence="2 3">
    <name type="scientific">Paenibacillus woosongensis</name>
    <dbReference type="NCBI Taxonomy" id="307580"/>
    <lineage>
        <taxon>Bacteria</taxon>
        <taxon>Bacillati</taxon>
        <taxon>Bacillota</taxon>
        <taxon>Bacilli</taxon>
        <taxon>Bacillales</taxon>
        <taxon>Paenibacillaceae</taxon>
        <taxon>Paenibacillus</taxon>
    </lineage>
</organism>
<comment type="caution">
    <text evidence="2">The sequence shown here is derived from an EMBL/GenBank/DDBJ whole genome shotgun (WGS) entry which is preliminary data.</text>
</comment>
<evidence type="ECO:0000259" key="1">
    <source>
        <dbReference type="Pfam" id="PF22768"/>
    </source>
</evidence>
<dbReference type="Proteomes" id="UP000447876">
    <property type="component" value="Unassembled WGS sequence"/>
</dbReference>
<gene>
    <name evidence="2" type="ORF">GNP95_11105</name>
</gene>
<dbReference type="AlphaFoldDB" id="A0A7X2Z0V3"/>
<name>A0A7X2Z0V3_9BACL</name>
<protein>
    <recommendedName>
        <fullName evidence="1">Siphovirus-type tail component C-terminal domain-containing protein</fullName>
    </recommendedName>
</protein>
<sequence>MLGGPFNRMPFNRPVTMFVFGRAVLSGCSDLVAASTVEVGGRAVMTGESGLEADFTRELFFSAQMDADSSMSVTFIRERLQKSVMHGISSLQGKASRYHVDEIEFIGPFAPGDKIIIDSEKYKITQNGLNASHLYHGDFFDLNLGENKLTWIDPATGRTILFRITYRDKVLF</sequence>
<evidence type="ECO:0000313" key="3">
    <source>
        <dbReference type="Proteomes" id="UP000447876"/>
    </source>
</evidence>